<feature type="region of interest" description="Disordered" evidence="11">
    <location>
        <begin position="127"/>
        <end position="149"/>
    </location>
</feature>
<dbReference type="InterPro" id="IPR049625">
    <property type="entry name" value="Glyco_transf_61_cat"/>
</dbReference>
<feature type="compositionally biased region" description="Gly residues" evidence="11">
    <location>
        <begin position="554"/>
        <end position="580"/>
    </location>
</feature>
<evidence type="ECO:0000313" key="14">
    <source>
        <dbReference type="Proteomes" id="UP000218209"/>
    </source>
</evidence>
<evidence type="ECO:0000256" key="6">
    <source>
        <dbReference type="ARBA" id="ARBA00023180"/>
    </source>
</evidence>
<keyword evidence="3" id="KW-0808">Transferase</keyword>
<dbReference type="AlphaFoldDB" id="A0A1X6P7X4"/>
<feature type="compositionally biased region" description="Low complexity" evidence="11">
    <location>
        <begin position="581"/>
        <end position="600"/>
    </location>
</feature>
<feature type="compositionally biased region" description="Low complexity" evidence="11">
    <location>
        <begin position="542"/>
        <end position="553"/>
    </location>
</feature>
<evidence type="ECO:0000256" key="7">
    <source>
        <dbReference type="ARBA" id="ARBA00040944"/>
    </source>
</evidence>
<keyword evidence="6" id="KW-0325">Glycoprotein</keyword>
<feature type="compositionally biased region" description="Pro residues" evidence="11">
    <location>
        <begin position="498"/>
        <end position="516"/>
    </location>
</feature>
<evidence type="ECO:0000259" key="12">
    <source>
        <dbReference type="Pfam" id="PF04577"/>
    </source>
</evidence>
<sequence>MGAHHTWVGRCGIRRPLYVLGTPAEAGLSLIRASRYAALDLLSPAPARTHMPHFLSDAIGSLVLMDLLGGSRWDAPAASYYCNTAAGGGGCDAAAAAAPANVALYLERAAFNSSWVAAFARLMAKAADAPPRPPPPPPPDGGGGAAGGDAAATAAAAAAAAAVTRPITGVTYLDRERVFALGDAVGDGAKPTAVCYRSLLSTAHVFWRMPRAAVGDANPFFAAARLPRTTRLQAEAAAVTAAGAAAHAAATSAGDGAGAADAAAAAAMTAAAAAAAAAPCTITVTLNSRAGQRRLTQTAQLGAAITALAAGHNHFFAPPRVAVRVTEAHFEGMPFAAQQAAMRATDVLVASHGAGLTNMVFLRPGSAVLEVYPFAYTAELFAQMADFLGLAHTAVVAAPDGPAYKACLANYNGAADAFAKGGALPPPLAAAFAEWDAAVAGGNTGPGRLRLERADNDGPVRRRRWCVRWQSLSVDVPAVAKAAWERGLALCAARGSGAPPPQAQPPPPPPPPPPSPAGAAAATASAPSAAAAGAPPVPAHPPAAAAAADAAAPDGGGGGDGGSGDGDSGGGGGGGDGGAAAGAPAGAAADEGEAVAAGGTAPAGGDAGGGAPDAAAAVAPASMTSYVADAHAAGD</sequence>
<evidence type="ECO:0000256" key="4">
    <source>
        <dbReference type="ARBA" id="ARBA00022729"/>
    </source>
</evidence>
<dbReference type="EC" id="2.4.1.255" evidence="1"/>
<evidence type="ECO:0000256" key="1">
    <source>
        <dbReference type="ARBA" id="ARBA00011970"/>
    </source>
</evidence>
<keyword evidence="2" id="KW-0328">Glycosyltransferase</keyword>
<comment type="catalytic activity">
    <reaction evidence="9">
        <text>L-seryl-[protein] + UDP-N-acetyl-alpha-D-glucosamine = 3-O-(N-acetyl-beta-D-glucosaminyl)-L-seryl-[protein] + UDP + H(+)</text>
        <dbReference type="Rhea" id="RHEA:48904"/>
        <dbReference type="Rhea" id="RHEA-COMP:9863"/>
        <dbReference type="Rhea" id="RHEA-COMP:12251"/>
        <dbReference type="ChEBI" id="CHEBI:15378"/>
        <dbReference type="ChEBI" id="CHEBI:29999"/>
        <dbReference type="ChEBI" id="CHEBI:57705"/>
        <dbReference type="ChEBI" id="CHEBI:58223"/>
        <dbReference type="ChEBI" id="CHEBI:90838"/>
        <dbReference type="EC" id="2.4.1.255"/>
    </reaction>
</comment>
<feature type="compositionally biased region" description="Gly residues" evidence="11">
    <location>
        <begin position="601"/>
        <end position="611"/>
    </location>
</feature>
<dbReference type="OrthoDB" id="529273at2759"/>
<dbReference type="GO" id="GO:0097363">
    <property type="term" value="F:protein O-acetylglucosaminyltransferase activity"/>
    <property type="evidence" value="ECO:0007669"/>
    <property type="project" value="UniProtKB-EC"/>
</dbReference>
<dbReference type="PANTHER" id="PTHR20961">
    <property type="entry name" value="GLYCOSYLTRANSFERASE"/>
    <property type="match status" value="1"/>
</dbReference>
<proteinExistence type="predicted"/>
<reference evidence="13 14" key="1">
    <citation type="submission" date="2017-03" db="EMBL/GenBank/DDBJ databases">
        <title>WGS assembly of Porphyra umbilicalis.</title>
        <authorList>
            <person name="Brawley S.H."/>
            <person name="Blouin N.A."/>
            <person name="Ficko-Blean E."/>
            <person name="Wheeler G.L."/>
            <person name="Lohr M."/>
            <person name="Goodson H.V."/>
            <person name="Jenkins J.W."/>
            <person name="Blaby-Haas C.E."/>
            <person name="Helliwell K.E."/>
            <person name="Chan C."/>
            <person name="Marriage T."/>
            <person name="Bhattacharya D."/>
            <person name="Klein A.S."/>
            <person name="Badis Y."/>
            <person name="Brodie J."/>
            <person name="Cao Y."/>
            <person name="Collen J."/>
            <person name="Dittami S.M."/>
            <person name="Gachon C.M."/>
            <person name="Green B.R."/>
            <person name="Karpowicz S."/>
            <person name="Kim J.W."/>
            <person name="Kudahl U."/>
            <person name="Lin S."/>
            <person name="Michel G."/>
            <person name="Mittag M."/>
            <person name="Olson B.J."/>
            <person name="Pangilinan J."/>
            <person name="Peng Y."/>
            <person name="Qiu H."/>
            <person name="Shu S."/>
            <person name="Singer J.T."/>
            <person name="Smith A.G."/>
            <person name="Sprecher B.N."/>
            <person name="Wagner V."/>
            <person name="Wang W."/>
            <person name="Wang Z.-Y."/>
            <person name="Yan J."/>
            <person name="Yarish C."/>
            <person name="Zoeuner-Riek S."/>
            <person name="Zhuang Y."/>
            <person name="Zou Y."/>
            <person name="Lindquist E.A."/>
            <person name="Grimwood J."/>
            <person name="Barry K."/>
            <person name="Rokhsar D.S."/>
            <person name="Schmutz J."/>
            <person name="Stiller J.W."/>
            <person name="Grossman A.R."/>
            <person name="Prochnik S.E."/>
        </authorList>
    </citation>
    <scope>NUCLEOTIDE SEQUENCE [LARGE SCALE GENOMIC DNA]</scope>
    <source>
        <strain evidence="13">4086291</strain>
    </source>
</reference>
<keyword evidence="14" id="KW-1185">Reference proteome</keyword>
<dbReference type="EMBL" id="KV918853">
    <property type="protein sequence ID" value="OSX76860.1"/>
    <property type="molecule type" value="Genomic_DNA"/>
</dbReference>
<dbReference type="Pfam" id="PF04577">
    <property type="entry name" value="Glyco_transf_61"/>
    <property type="match status" value="1"/>
</dbReference>
<feature type="region of interest" description="Disordered" evidence="11">
    <location>
        <begin position="493"/>
        <end position="616"/>
    </location>
</feature>
<name>A0A1X6P7X4_PORUM</name>
<gene>
    <name evidence="13" type="ORF">BU14_0171s0009</name>
</gene>
<dbReference type="InterPro" id="IPR007657">
    <property type="entry name" value="Glycosyltransferase_61"/>
</dbReference>
<evidence type="ECO:0000256" key="9">
    <source>
        <dbReference type="ARBA" id="ARBA00048317"/>
    </source>
</evidence>
<feature type="domain" description="Glycosyltransferase 61 catalytic" evidence="12">
    <location>
        <begin position="284"/>
        <end position="369"/>
    </location>
</feature>
<keyword evidence="5" id="KW-0256">Endoplasmic reticulum</keyword>
<dbReference type="Proteomes" id="UP000218209">
    <property type="component" value="Unassembled WGS sequence"/>
</dbReference>
<protein>
    <recommendedName>
        <fullName evidence="7">EGF domain-specific O-linked N-acetylglucosamine transferase</fullName>
        <ecNumber evidence="1">2.4.1.255</ecNumber>
    </recommendedName>
    <alternativeName>
        <fullName evidence="8">Extracellular O-linked N-acetylglucosamine transferase</fullName>
    </alternativeName>
</protein>
<keyword evidence="4" id="KW-0732">Signal</keyword>
<comment type="catalytic activity">
    <reaction evidence="10">
        <text>L-threonyl-[protein] + UDP-N-acetyl-alpha-D-glucosamine = 3-O-(N-acetyl-beta-D-glucosaminyl)-L-threonyl-[protein] + UDP + H(+)</text>
        <dbReference type="Rhea" id="RHEA:48908"/>
        <dbReference type="Rhea" id="RHEA-COMP:11060"/>
        <dbReference type="Rhea" id="RHEA-COMP:12252"/>
        <dbReference type="ChEBI" id="CHEBI:15378"/>
        <dbReference type="ChEBI" id="CHEBI:30013"/>
        <dbReference type="ChEBI" id="CHEBI:57705"/>
        <dbReference type="ChEBI" id="CHEBI:58223"/>
        <dbReference type="ChEBI" id="CHEBI:90840"/>
        <dbReference type="EC" id="2.4.1.255"/>
    </reaction>
</comment>
<feature type="compositionally biased region" description="Pro residues" evidence="11">
    <location>
        <begin position="130"/>
        <end position="140"/>
    </location>
</feature>
<evidence type="ECO:0000313" key="13">
    <source>
        <dbReference type="EMBL" id="OSX76860.1"/>
    </source>
</evidence>
<feature type="compositionally biased region" description="Low complexity" evidence="11">
    <location>
        <begin position="517"/>
        <end position="534"/>
    </location>
</feature>
<evidence type="ECO:0000256" key="5">
    <source>
        <dbReference type="ARBA" id="ARBA00022824"/>
    </source>
</evidence>
<organism evidence="13 14">
    <name type="scientific">Porphyra umbilicalis</name>
    <name type="common">Purple laver</name>
    <name type="synonym">Red alga</name>
    <dbReference type="NCBI Taxonomy" id="2786"/>
    <lineage>
        <taxon>Eukaryota</taxon>
        <taxon>Rhodophyta</taxon>
        <taxon>Bangiophyceae</taxon>
        <taxon>Bangiales</taxon>
        <taxon>Bangiaceae</taxon>
        <taxon>Porphyra</taxon>
    </lineage>
</organism>
<evidence type="ECO:0000256" key="2">
    <source>
        <dbReference type="ARBA" id="ARBA00022676"/>
    </source>
</evidence>
<evidence type="ECO:0000256" key="3">
    <source>
        <dbReference type="ARBA" id="ARBA00022679"/>
    </source>
</evidence>
<evidence type="ECO:0000256" key="8">
    <source>
        <dbReference type="ARBA" id="ARBA00042574"/>
    </source>
</evidence>
<accession>A0A1X6P7X4</accession>
<evidence type="ECO:0000256" key="11">
    <source>
        <dbReference type="SAM" id="MobiDB-lite"/>
    </source>
</evidence>
<evidence type="ECO:0000256" key="10">
    <source>
        <dbReference type="ARBA" id="ARBA00049432"/>
    </source>
</evidence>
<dbReference type="PANTHER" id="PTHR20961:SF148">
    <property type="entry name" value="EGF DOMAIN-SPECIFIC O-LINKED N-ACETYLGLUCOSAMINE TRANSFERASE"/>
    <property type="match status" value="1"/>
</dbReference>